<keyword evidence="3" id="KW-1185">Reference proteome</keyword>
<organism evidence="2 3">
    <name type="scientific">Auricularia subglabra (strain TFB-10046 / SS5)</name>
    <name type="common">White-rot fungus</name>
    <name type="synonym">Auricularia delicata (strain TFB10046)</name>
    <dbReference type="NCBI Taxonomy" id="717982"/>
    <lineage>
        <taxon>Eukaryota</taxon>
        <taxon>Fungi</taxon>
        <taxon>Dikarya</taxon>
        <taxon>Basidiomycota</taxon>
        <taxon>Agaricomycotina</taxon>
        <taxon>Agaricomycetes</taxon>
        <taxon>Auriculariales</taxon>
        <taxon>Auriculariaceae</taxon>
        <taxon>Auricularia</taxon>
    </lineage>
</organism>
<protein>
    <submittedName>
        <fullName evidence="2">Uncharacterized protein</fullName>
    </submittedName>
</protein>
<evidence type="ECO:0000313" key="2">
    <source>
        <dbReference type="EMBL" id="EJD34415.1"/>
    </source>
</evidence>
<dbReference type="KEGG" id="adl:AURDEDRAFT_176547"/>
<dbReference type="Proteomes" id="UP000006514">
    <property type="component" value="Unassembled WGS sequence"/>
</dbReference>
<evidence type="ECO:0000313" key="3">
    <source>
        <dbReference type="Proteomes" id="UP000006514"/>
    </source>
</evidence>
<dbReference type="InParanoid" id="J0CVG7"/>
<gene>
    <name evidence="2" type="ORF">AURDEDRAFT_176547</name>
</gene>
<feature type="region of interest" description="Disordered" evidence="1">
    <location>
        <begin position="1"/>
        <end position="26"/>
    </location>
</feature>
<proteinExistence type="predicted"/>
<reference evidence="3" key="1">
    <citation type="journal article" date="2012" name="Science">
        <title>The Paleozoic origin of enzymatic lignin decomposition reconstructed from 31 fungal genomes.</title>
        <authorList>
            <person name="Floudas D."/>
            <person name="Binder M."/>
            <person name="Riley R."/>
            <person name="Barry K."/>
            <person name="Blanchette R.A."/>
            <person name="Henrissat B."/>
            <person name="Martinez A.T."/>
            <person name="Otillar R."/>
            <person name="Spatafora J.W."/>
            <person name="Yadav J.S."/>
            <person name="Aerts A."/>
            <person name="Benoit I."/>
            <person name="Boyd A."/>
            <person name="Carlson A."/>
            <person name="Copeland A."/>
            <person name="Coutinho P.M."/>
            <person name="de Vries R.P."/>
            <person name="Ferreira P."/>
            <person name="Findley K."/>
            <person name="Foster B."/>
            <person name="Gaskell J."/>
            <person name="Glotzer D."/>
            <person name="Gorecki P."/>
            <person name="Heitman J."/>
            <person name="Hesse C."/>
            <person name="Hori C."/>
            <person name="Igarashi K."/>
            <person name="Jurgens J.A."/>
            <person name="Kallen N."/>
            <person name="Kersten P."/>
            <person name="Kohler A."/>
            <person name="Kuees U."/>
            <person name="Kumar T.K.A."/>
            <person name="Kuo A."/>
            <person name="LaButti K."/>
            <person name="Larrondo L.F."/>
            <person name="Lindquist E."/>
            <person name="Ling A."/>
            <person name="Lombard V."/>
            <person name="Lucas S."/>
            <person name="Lundell T."/>
            <person name="Martin R."/>
            <person name="McLaughlin D.J."/>
            <person name="Morgenstern I."/>
            <person name="Morin E."/>
            <person name="Murat C."/>
            <person name="Nagy L.G."/>
            <person name="Nolan M."/>
            <person name="Ohm R.A."/>
            <person name="Patyshakuliyeva A."/>
            <person name="Rokas A."/>
            <person name="Ruiz-Duenas F.J."/>
            <person name="Sabat G."/>
            <person name="Salamov A."/>
            <person name="Samejima M."/>
            <person name="Schmutz J."/>
            <person name="Slot J.C."/>
            <person name="St John F."/>
            <person name="Stenlid J."/>
            <person name="Sun H."/>
            <person name="Sun S."/>
            <person name="Syed K."/>
            <person name="Tsang A."/>
            <person name="Wiebenga A."/>
            <person name="Young D."/>
            <person name="Pisabarro A."/>
            <person name="Eastwood D.C."/>
            <person name="Martin F."/>
            <person name="Cullen D."/>
            <person name="Grigoriev I.V."/>
            <person name="Hibbett D.S."/>
        </authorList>
    </citation>
    <scope>NUCLEOTIDE SEQUENCE [LARGE SCALE GENOMIC DNA]</scope>
    <source>
        <strain evidence="3">TFB10046</strain>
    </source>
</reference>
<accession>J0CVG7</accession>
<dbReference type="OrthoDB" id="10686438at2759"/>
<dbReference type="AlphaFoldDB" id="J0CVG7"/>
<evidence type="ECO:0000256" key="1">
    <source>
        <dbReference type="SAM" id="MobiDB-lite"/>
    </source>
</evidence>
<name>J0CVG7_AURST</name>
<sequence length="515" mass="57033">MALHTRSDATMGHRPPAGLRRHTHTPAPPRFPTEIWCDIWERLPFSACIAVTHTCRAWRLTALAWPEIWTRPVFHTSISSLPLPNLRTERTNVDCAREVFERSGNRALHIQIDITTQDAYHFAILDLAAALSCVSYRTASICVRSVDLSAADIFLREIIRFPARTALSEPHLEHVCSYPMLRHISVQNLCAQADAQWHSHEVFFPREVDAPRLESVELAAGAEWPPGASNYPQLRRLSLSPVHCMYSDVAQALKACPFLECLSINLGAVMPLLKSSPAVYTPTLRSLTSGLRVVRIVNLCESYEAMALSVFNNPESREITIEGVTYSAVKHCGEIFSALGPGIHISALRDHDRVGVEGMDGSGKRRAVSCPCPRGPRDIMTRIVSGTDTDWDRVVRLTVTASHWFRFADALHSAPAVRSLTLVISTGAILDALPRWAVPTIPRRTKFPALRKLDVIGGDGAPKVAARDIAAVVRSIDIPLPLAVLGVDHRIFLGSRAVLCDLAEKVSVRVYRLRY</sequence>
<dbReference type="EMBL" id="JH687951">
    <property type="protein sequence ID" value="EJD34415.1"/>
    <property type="molecule type" value="Genomic_DNA"/>
</dbReference>